<dbReference type="InterPro" id="IPR025286">
    <property type="entry name" value="MOFRL_assoc_dom"/>
</dbReference>
<accession>A0AAC9IYU7</accession>
<gene>
    <name evidence="3" type="ORF">AOC25_10730</name>
</gene>
<protein>
    <submittedName>
        <fullName evidence="3">Hydroxypyruvate reductase</fullName>
    </submittedName>
</protein>
<organism evidence="3 4">
    <name type="scientific">Polynucleobacter asymbioticus</name>
    <dbReference type="NCBI Taxonomy" id="576611"/>
    <lineage>
        <taxon>Bacteria</taxon>
        <taxon>Pseudomonadati</taxon>
        <taxon>Pseudomonadota</taxon>
        <taxon>Betaproteobacteria</taxon>
        <taxon>Burkholderiales</taxon>
        <taxon>Burkholderiaceae</taxon>
        <taxon>Polynucleobacter</taxon>
    </lineage>
</organism>
<dbReference type="EMBL" id="CP015017">
    <property type="protein sequence ID" value="APC02057.1"/>
    <property type="molecule type" value="Genomic_DNA"/>
</dbReference>
<dbReference type="AlphaFoldDB" id="A0AAC9IYU7"/>
<dbReference type="InterPro" id="IPR037035">
    <property type="entry name" value="GK-like_C_sf"/>
</dbReference>
<dbReference type="RefSeq" id="WP_071539794.1">
    <property type="nucleotide sequence ID" value="NZ_CP015016.1"/>
</dbReference>
<feature type="domain" description="MOFRL" evidence="1">
    <location>
        <begin position="336"/>
        <end position="442"/>
    </location>
</feature>
<dbReference type="Pfam" id="PF13660">
    <property type="entry name" value="DUF4147"/>
    <property type="match status" value="1"/>
</dbReference>
<evidence type="ECO:0000313" key="4">
    <source>
        <dbReference type="Proteomes" id="UP000182060"/>
    </source>
</evidence>
<dbReference type="GO" id="GO:0008887">
    <property type="term" value="F:glycerate kinase activity"/>
    <property type="evidence" value="ECO:0007669"/>
    <property type="project" value="InterPro"/>
</dbReference>
<dbReference type="SUPFAM" id="SSF82544">
    <property type="entry name" value="GckA/TtuD-like"/>
    <property type="match status" value="1"/>
</dbReference>
<dbReference type="PANTHER" id="PTHR12227:SF0">
    <property type="entry name" value="GLYCERATE KINASE"/>
    <property type="match status" value="1"/>
</dbReference>
<feature type="domain" description="MOFRL-associated" evidence="2">
    <location>
        <begin position="18"/>
        <end position="254"/>
    </location>
</feature>
<dbReference type="InterPro" id="IPR038614">
    <property type="entry name" value="GK_N_sf"/>
</dbReference>
<proteinExistence type="predicted"/>
<evidence type="ECO:0000313" key="3">
    <source>
        <dbReference type="EMBL" id="APC02057.1"/>
    </source>
</evidence>
<dbReference type="Pfam" id="PF05161">
    <property type="entry name" value="MOFRL"/>
    <property type="match status" value="1"/>
</dbReference>
<evidence type="ECO:0000259" key="2">
    <source>
        <dbReference type="Pfam" id="PF13660"/>
    </source>
</evidence>
<dbReference type="InterPro" id="IPR039760">
    <property type="entry name" value="MOFRL_protein"/>
</dbReference>
<dbReference type="Gene3D" id="3.40.1480.10">
    <property type="entry name" value="MOFRL domain"/>
    <property type="match status" value="1"/>
</dbReference>
<reference evidence="3" key="1">
    <citation type="journal article" date="2017" name="Appl. Environ. Microbiol.">
        <title>Microdiversification of a pelagic Polynucleobacter species is mainly driven by acquisition of genomic islands from a partially interspecific gene pool.</title>
        <authorList>
            <person name="Hoetzinger M."/>
            <person name="Hahn M.W."/>
            <person name="Jezberova J."/>
            <person name="Schmidt J."/>
            <person name="Koll U."/>
        </authorList>
    </citation>
    <scope>NUCLEOTIDE SEQUENCE</scope>
    <source>
        <strain evidence="3">MWH-RechtKol4</strain>
    </source>
</reference>
<dbReference type="GO" id="GO:0005737">
    <property type="term" value="C:cytoplasm"/>
    <property type="evidence" value="ECO:0007669"/>
    <property type="project" value="TreeGrafter"/>
</dbReference>
<name>A0AAC9IYU7_9BURK</name>
<dbReference type="Gene3D" id="3.40.50.10180">
    <property type="entry name" value="Glycerate kinase, MOFRL-like N-terminal domain"/>
    <property type="match status" value="1"/>
</dbReference>
<dbReference type="PANTHER" id="PTHR12227">
    <property type="entry name" value="GLYCERATE KINASE"/>
    <property type="match status" value="1"/>
</dbReference>
<dbReference type="InterPro" id="IPR007835">
    <property type="entry name" value="MOFRL"/>
</dbReference>
<evidence type="ECO:0000259" key="1">
    <source>
        <dbReference type="Pfam" id="PF05161"/>
    </source>
</evidence>
<sequence length="450" mass="47476">MTQNSTLLSQIASKEAILKNAFAAAVAVADPQIIVPQYLAKIFPVGQEPTGKCLVVGAGKASASMASALEAYAKTHWPQVRLEGVVLTRYGHNSPTNCIKIVEAGHPVPDQAGMDGAKEILGLTNQLKQGDVLIALVSGGGSSLLTLPQEGISIEDMRRTTEALLRSGAPIEEMNVVRKHLSAILGGNLARVAIERGARVEALLISDVTGDSPADIASGPCAADYSTYLDALNILEKYRLDEQSIPVSVLNHLKQGLAGEKPETLKDIDLVSAQVANHVIATAFKSLEAAAEYVRAQGYDPIILGDTITGEAQEVGIEQAALVRDYFARGLSKPLAFISGGECTVTIAANIKGRGGRCSEYLLSLFAASEDLPQLAALAADTDGIDGSEKNAGAWFDGVVRQSSQIAGLVPDKFLSLHDCYGFFAELAALVETGPTLTNVNDFRIILLEK</sequence>
<dbReference type="Proteomes" id="UP000182060">
    <property type="component" value="Chromosome"/>
</dbReference>